<feature type="transmembrane region" description="Helical" evidence="1">
    <location>
        <begin position="65"/>
        <end position="82"/>
    </location>
</feature>
<dbReference type="RefSeq" id="WP_144318733.1">
    <property type="nucleotide sequence ID" value="NZ_AP014568.1"/>
</dbReference>
<organism evidence="2 3">
    <name type="scientific">Serpentinimonas raichei</name>
    <dbReference type="NCBI Taxonomy" id="1458425"/>
    <lineage>
        <taxon>Bacteria</taxon>
        <taxon>Pseudomonadati</taxon>
        <taxon>Pseudomonadota</taxon>
        <taxon>Betaproteobacteria</taxon>
        <taxon>Burkholderiales</taxon>
        <taxon>Comamonadaceae</taxon>
        <taxon>Serpentinimonas</taxon>
    </lineage>
</organism>
<evidence type="ECO:0008006" key="4">
    <source>
        <dbReference type="Google" id="ProtNLM"/>
    </source>
</evidence>
<accession>A0A060NJM7</accession>
<dbReference type="HOGENOM" id="CLU_090906_0_0_4"/>
<evidence type="ECO:0000256" key="1">
    <source>
        <dbReference type="SAM" id="Phobius"/>
    </source>
</evidence>
<dbReference type="AlphaFoldDB" id="A0A060NJM7"/>
<protein>
    <recommendedName>
        <fullName evidence="4">MFS transporter</fullName>
    </recommendedName>
</protein>
<proteinExistence type="predicted"/>
<keyword evidence="1" id="KW-1133">Transmembrane helix</keyword>
<evidence type="ECO:0000313" key="2">
    <source>
        <dbReference type="EMBL" id="BAO81360.1"/>
    </source>
</evidence>
<feature type="transmembrane region" description="Helical" evidence="1">
    <location>
        <begin position="152"/>
        <end position="172"/>
    </location>
</feature>
<dbReference type="Proteomes" id="UP000067461">
    <property type="component" value="Chromosome"/>
</dbReference>
<evidence type="ECO:0000313" key="3">
    <source>
        <dbReference type="Proteomes" id="UP000067461"/>
    </source>
</evidence>
<dbReference type="OrthoDB" id="188353at2"/>
<gene>
    <name evidence="2" type="ORF">SRAA_1506</name>
</gene>
<keyword evidence="1" id="KW-0472">Membrane</keyword>
<keyword evidence="1" id="KW-0812">Transmembrane</keyword>
<feature type="transmembrane region" description="Helical" evidence="1">
    <location>
        <begin position="94"/>
        <end position="114"/>
    </location>
</feature>
<sequence length="232" mass="25454">MSTPQRKPASPLTEVLIAVIVPSIILMQLSGPEDLGPVNALLLALAFPLGWGARDLWLQRRLNPFAVLGLVSIGLTGGIGLLELDAFWLAVKEAAIPGLIGLAVIGSTWTRYPLIRTVLYHPRLIDVERVQAQLLLRGAQAEFEARLQRATWMLGATFFFSATMNFILARWIVVSPAGTTAFNEELGRLTLLSYPMIAIPATLMMLLVLYYIGRAIHQLTGLKLTECLHTAQ</sequence>
<dbReference type="NCBIfam" id="NF041646">
    <property type="entry name" value="VC0807_fam"/>
    <property type="match status" value="1"/>
</dbReference>
<feature type="transmembrane region" description="Helical" evidence="1">
    <location>
        <begin position="35"/>
        <end position="53"/>
    </location>
</feature>
<feature type="transmembrane region" description="Helical" evidence="1">
    <location>
        <begin position="192"/>
        <end position="213"/>
    </location>
</feature>
<name>A0A060NJM7_9BURK</name>
<keyword evidence="3" id="KW-1185">Reference proteome</keyword>
<dbReference type="PIRSF" id="PIRSF028137">
    <property type="entry name" value="UCP028137"/>
    <property type="match status" value="1"/>
</dbReference>
<dbReference type="STRING" id="1458425.SRAA_1506"/>
<feature type="transmembrane region" description="Helical" evidence="1">
    <location>
        <begin position="12"/>
        <end position="29"/>
    </location>
</feature>
<reference evidence="2 3" key="1">
    <citation type="journal article" date="2014" name="Nat. Commun.">
        <title>Physiological and genomic features of highly alkaliphilic hydrogen-utilizing Betaproteobacteria from a continental serpentinizing site.</title>
        <authorList>
            <person name="Suzuki S."/>
            <person name="Kuenen J.G."/>
            <person name="Schipper K."/>
            <person name="van der Velde S."/>
            <person name="Ishii S."/>
            <person name="Wu A."/>
            <person name="Sorokin D.Y."/>
            <person name="Tenney A."/>
            <person name="Meng X.Y."/>
            <person name="Morrill P.L."/>
            <person name="Kamagata Y."/>
            <person name="Muyzer G."/>
            <person name="Nealson K.H."/>
        </authorList>
    </citation>
    <scope>NUCLEOTIDE SEQUENCE [LARGE SCALE GENOMIC DNA]</scope>
    <source>
        <strain evidence="2 3">A1</strain>
    </source>
</reference>
<dbReference type="InterPro" id="IPR016870">
    <property type="entry name" value="UCP028137"/>
</dbReference>
<dbReference type="EMBL" id="AP014568">
    <property type="protein sequence ID" value="BAO81360.1"/>
    <property type="molecule type" value="Genomic_DNA"/>
</dbReference>
<dbReference type="KEGG" id="cbaa:SRAA_1506"/>